<accession>A0A2V2W9H8</accession>
<evidence type="ECO:0000313" key="2">
    <source>
        <dbReference type="EMBL" id="PWV05238.1"/>
    </source>
</evidence>
<dbReference type="VEuPathDB" id="TriTrypDB:ECC02_004036"/>
<protein>
    <submittedName>
        <fullName evidence="2">Uncharacterized protein</fullName>
    </submittedName>
</protein>
<evidence type="ECO:0000313" key="3">
    <source>
        <dbReference type="Proteomes" id="UP000246078"/>
    </source>
</evidence>
<dbReference type="PANTHER" id="PTHR35313">
    <property type="entry name" value="NO EXINE FORMATION 1"/>
    <property type="match status" value="1"/>
</dbReference>
<dbReference type="Proteomes" id="UP000246078">
    <property type="component" value="Unassembled WGS sequence"/>
</dbReference>
<evidence type="ECO:0000256" key="1">
    <source>
        <dbReference type="SAM" id="Phobius"/>
    </source>
</evidence>
<organism evidence="2 3">
    <name type="scientific">Trypanosoma cruzi</name>
    <dbReference type="NCBI Taxonomy" id="5693"/>
    <lineage>
        <taxon>Eukaryota</taxon>
        <taxon>Discoba</taxon>
        <taxon>Euglenozoa</taxon>
        <taxon>Kinetoplastea</taxon>
        <taxon>Metakinetoplastina</taxon>
        <taxon>Trypanosomatida</taxon>
        <taxon>Trypanosomatidae</taxon>
        <taxon>Trypanosoma</taxon>
        <taxon>Schizotrypanum</taxon>
    </lineage>
</organism>
<sequence>MFYGTLRAWCDPNSYIALFVVYRHGFGRIPARSCLVYGSHVCASQEFYCPLESSFLTQRRLVRLRQENDNAPENEMVEEVESVQANGRAEAITFTSLLVYLPFLLYILFQSSFIDAWLPNTLNAVGMICGPVAYICWDPKHSLWFLISKKKSLRDRIGYDPLGVQETVSMYRKPFLILSVAVSLHWSIYRLLHSRYRFFF</sequence>
<reference evidence="2 3" key="1">
    <citation type="journal article" date="2018" name="Microb. Genom.">
        <title>Expanding an expanded genome: long-read sequencing of Trypanosoma cruzi.</title>
        <authorList>
            <person name="Berna L."/>
            <person name="Rodriguez M."/>
            <person name="Chiribao M.L."/>
            <person name="Parodi-Talice A."/>
            <person name="Pita S."/>
            <person name="Rijo G."/>
            <person name="Alvarez-Valin F."/>
            <person name="Robello C."/>
        </authorList>
    </citation>
    <scope>NUCLEOTIDE SEQUENCE [LARGE SCALE GENOMIC DNA]</scope>
    <source>
        <strain evidence="2 3">TCC</strain>
    </source>
</reference>
<dbReference type="PANTHER" id="PTHR35313:SF1">
    <property type="entry name" value="NO EXINE FORMATION 1"/>
    <property type="match status" value="1"/>
</dbReference>
<keyword evidence="1" id="KW-0472">Membrane</keyword>
<name>A0A2V2W9H8_TRYCR</name>
<proteinExistence type="predicted"/>
<dbReference type="VEuPathDB" id="TriTrypDB:TcG_04130"/>
<dbReference type="VEuPathDB" id="TriTrypDB:BCY84_08338"/>
<dbReference type="VEuPathDB" id="TriTrypDB:TcYC6_0050750"/>
<dbReference type="VEuPathDB" id="TriTrypDB:TcCL_ESM05078"/>
<dbReference type="VEuPathDB" id="TriTrypDB:TcCLB.508707.70"/>
<keyword evidence="1" id="KW-1133">Transmembrane helix</keyword>
<gene>
    <name evidence="2" type="ORF">C3747_135g3</name>
</gene>
<feature type="transmembrane region" description="Helical" evidence="1">
    <location>
        <begin position="91"/>
        <end position="109"/>
    </location>
</feature>
<dbReference type="VEuPathDB" id="TriTrypDB:TCDM_05791"/>
<comment type="caution">
    <text evidence="2">The sequence shown here is derived from an EMBL/GenBank/DDBJ whole genome shotgun (WGS) entry which is preliminary data.</text>
</comment>
<keyword evidence="1" id="KW-0812">Transmembrane</keyword>
<dbReference type="VEuPathDB" id="TriTrypDB:C3747_135g3"/>
<dbReference type="VEuPathDB" id="TriTrypDB:C4B63_80g38"/>
<dbReference type="VEuPathDB" id="TriTrypDB:TCSYLVIO_005385"/>
<dbReference type="VEuPathDB" id="TriTrypDB:TcBrA4_0035230"/>
<dbReference type="AlphaFoldDB" id="A0A2V2W9H8"/>
<dbReference type="EMBL" id="PRFC01000135">
    <property type="protein sequence ID" value="PWV05238.1"/>
    <property type="molecule type" value="Genomic_DNA"/>
</dbReference>
<feature type="transmembrane region" description="Helical" evidence="1">
    <location>
        <begin position="175"/>
        <end position="192"/>
    </location>
</feature>
<dbReference type="VEuPathDB" id="TriTrypDB:Tc_MARK_3401"/>